<dbReference type="EMBL" id="JAHXZJ010001864">
    <property type="protein sequence ID" value="KAH0550721.1"/>
    <property type="molecule type" value="Genomic_DNA"/>
</dbReference>
<dbReference type="Proteomes" id="UP000826195">
    <property type="component" value="Unassembled WGS sequence"/>
</dbReference>
<organism evidence="2 3">
    <name type="scientific">Cotesia glomerata</name>
    <name type="common">Lepidopteran parasitic wasp</name>
    <name type="synonym">Apanteles glomeratus</name>
    <dbReference type="NCBI Taxonomy" id="32391"/>
    <lineage>
        <taxon>Eukaryota</taxon>
        <taxon>Metazoa</taxon>
        <taxon>Ecdysozoa</taxon>
        <taxon>Arthropoda</taxon>
        <taxon>Hexapoda</taxon>
        <taxon>Insecta</taxon>
        <taxon>Pterygota</taxon>
        <taxon>Neoptera</taxon>
        <taxon>Endopterygota</taxon>
        <taxon>Hymenoptera</taxon>
        <taxon>Apocrita</taxon>
        <taxon>Ichneumonoidea</taxon>
        <taxon>Braconidae</taxon>
        <taxon>Microgastrinae</taxon>
        <taxon>Cotesia</taxon>
    </lineage>
</organism>
<proteinExistence type="predicted"/>
<feature type="compositionally biased region" description="Low complexity" evidence="1">
    <location>
        <begin position="141"/>
        <end position="155"/>
    </location>
</feature>
<sequence>MKMYPKYIYLNEYQNENDDSEKLFCAIFERHIHQGIYSPIIGDNYLISIDKIAKNNSHDSITLISVSLSNINSPKYINVTDDYSNIYKRENFNQLENSATELSFDINYKKSINVIANKRYELNEEIESQEFIDKAESGLQKESQSRNSKSSGSKINSDINSLVGKIIEIEKTEQDRRSFDNEGLVSPDSSDTFVGINELTSVIPSEEIYGSFSKPKVASRINYLELNNNSRKKSREINEEEIEKIVVVINPDSAK</sequence>
<reference evidence="2 3" key="1">
    <citation type="journal article" date="2021" name="J. Hered.">
        <title>A chromosome-level genome assembly of the parasitoid wasp, Cotesia glomerata (Hymenoptera: Braconidae).</title>
        <authorList>
            <person name="Pinto B.J."/>
            <person name="Weis J.J."/>
            <person name="Gamble T."/>
            <person name="Ode P.J."/>
            <person name="Paul R."/>
            <person name="Zaspel J.M."/>
        </authorList>
    </citation>
    <scope>NUCLEOTIDE SEQUENCE [LARGE SCALE GENOMIC DNA]</scope>
    <source>
        <strain evidence="2">CgM1</strain>
    </source>
</reference>
<evidence type="ECO:0000313" key="2">
    <source>
        <dbReference type="EMBL" id="KAH0550721.1"/>
    </source>
</evidence>
<keyword evidence="3" id="KW-1185">Reference proteome</keyword>
<comment type="caution">
    <text evidence="2">The sequence shown here is derived from an EMBL/GenBank/DDBJ whole genome shotgun (WGS) entry which is preliminary data.</text>
</comment>
<name>A0AAV7IG75_COTGL</name>
<gene>
    <name evidence="2" type="ORF">KQX54_020617</name>
</gene>
<evidence type="ECO:0000313" key="3">
    <source>
        <dbReference type="Proteomes" id="UP000826195"/>
    </source>
</evidence>
<evidence type="ECO:0000256" key="1">
    <source>
        <dbReference type="SAM" id="MobiDB-lite"/>
    </source>
</evidence>
<feature type="region of interest" description="Disordered" evidence="1">
    <location>
        <begin position="136"/>
        <end position="155"/>
    </location>
</feature>
<protein>
    <submittedName>
        <fullName evidence="2">Uncharacterized protein</fullName>
    </submittedName>
</protein>
<accession>A0AAV7IG75</accession>
<dbReference type="AlphaFoldDB" id="A0AAV7IG75"/>